<dbReference type="EC" id="2.2.1.6" evidence="4 12"/>
<dbReference type="InterPro" id="IPR012846">
    <property type="entry name" value="Acetolactate_synth_lsu"/>
</dbReference>
<dbReference type="RefSeq" id="WP_056942246.1">
    <property type="nucleotide sequence ID" value="NZ_AZCX01000003.1"/>
</dbReference>
<dbReference type="Pfam" id="PF02775">
    <property type="entry name" value="TPP_enzyme_C"/>
    <property type="match status" value="1"/>
</dbReference>
<dbReference type="PROSITE" id="PS00187">
    <property type="entry name" value="TPP_ENZYMES"/>
    <property type="match status" value="1"/>
</dbReference>
<dbReference type="STRING" id="1302272.FC96_GL001494"/>
<dbReference type="GO" id="GO:0003984">
    <property type="term" value="F:acetolactate synthase activity"/>
    <property type="evidence" value="ECO:0007669"/>
    <property type="project" value="UniProtKB-EC"/>
</dbReference>
<proteinExistence type="inferred from homology"/>
<dbReference type="InterPro" id="IPR029061">
    <property type="entry name" value="THDP-binding"/>
</dbReference>
<dbReference type="GO" id="GO:0050660">
    <property type="term" value="F:flavin adenine dinucleotide binding"/>
    <property type="evidence" value="ECO:0007669"/>
    <property type="project" value="InterPro"/>
</dbReference>
<dbReference type="NCBIfam" id="TIGR00118">
    <property type="entry name" value="acolac_lg"/>
    <property type="match status" value="1"/>
</dbReference>
<dbReference type="SUPFAM" id="SSF52518">
    <property type="entry name" value="Thiamin diphosphate-binding fold (THDP-binding)"/>
    <property type="match status" value="2"/>
</dbReference>
<dbReference type="CDD" id="cd02015">
    <property type="entry name" value="TPP_AHAS"/>
    <property type="match status" value="1"/>
</dbReference>
<dbReference type="PATRIC" id="fig|1302272.5.peg.1510"/>
<evidence type="ECO:0000256" key="2">
    <source>
        <dbReference type="ARBA" id="ARBA00005025"/>
    </source>
</evidence>
<dbReference type="Proteomes" id="UP000050911">
    <property type="component" value="Unassembled WGS sequence"/>
</dbReference>
<evidence type="ECO:0000256" key="11">
    <source>
        <dbReference type="ARBA" id="ARBA00048670"/>
    </source>
</evidence>
<comment type="catalytic activity">
    <reaction evidence="11 12">
        <text>2 pyruvate + H(+) = (2S)-2-acetolactate + CO2</text>
        <dbReference type="Rhea" id="RHEA:25249"/>
        <dbReference type="ChEBI" id="CHEBI:15361"/>
        <dbReference type="ChEBI" id="CHEBI:15378"/>
        <dbReference type="ChEBI" id="CHEBI:16526"/>
        <dbReference type="ChEBI" id="CHEBI:58476"/>
        <dbReference type="EC" id="2.2.1.6"/>
    </reaction>
</comment>
<evidence type="ECO:0000256" key="6">
    <source>
        <dbReference type="ARBA" id="ARBA00022679"/>
    </source>
</evidence>
<dbReference type="OrthoDB" id="4494979at2"/>
<comment type="pathway">
    <text evidence="2 12">Amino-acid biosynthesis; L-valine biosynthesis; L-valine from pyruvate: step 1/4.</text>
</comment>
<dbReference type="PANTHER" id="PTHR18968:SF13">
    <property type="entry name" value="ACETOLACTATE SYNTHASE CATALYTIC SUBUNIT, MITOCHONDRIAL"/>
    <property type="match status" value="1"/>
</dbReference>
<keyword evidence="9 12" id="KW-0786">Thiamine pyrophosphate</keyword>
<dbReference type="UniPathway" id="UPA00049">
    <property type="reaction ID" value="UER00059"/>
</dbReference>
<keyword evidence="17" id="KW-1185">Reference proteome</keyword>
<evidence type="ECO:0000259" key="14">
    <source>
        <dbReference type="Pfam" id="PF02775"/>
    </source>
</evidence>
<dbReference type="InterPro" id="IPR012000">
    <property type="entry name" value="Thiamin_PyroP_enz_cen_dom"/>
</dbReference>
<dbReference type="FunFam" id="3.40.50.970:FF:000007">
    <property type="entry name" value="Acetolactate synthase"/>
    <property type="match status" value="1"/>
</dbReference>
<dbReference type="InterPro" id="IPR000399">
    <property type="entry name" value="TPP-bd_CS"/>
</dbReference>
<dbReference type="InterPro" id="IPR029035">
    <property type="entry name" value="DHS-like_NAD/FAD-binding_dom"/>
</dbReference>
<sequence length="564" mass="60427">MNDVQTKPDQMTGDDVLVSSLRQQNVTHLFGYPGGTILSLMDAMYGQQFELILVRHEQGAAHAAEGYAKTTGKTGVLCVTSGPGASNAVTGIADAMMDSVPMVVFAGQVGRGALGTEAFQELNVMAVTRPIVKANYQVRDITDLQPTITQAFELAQSGRKGPVLIELPKDVLDETTQFSRVLDSPTSPAGSPIDTSTLQAGLTALSHAQRPIAIVGAGVGAANATEAFNDFIHKWQLPVVATLLGLGTVATTDPLFLGMGGMHGTYAANMALADTDFIVNIGSRFDDRLIPKRDGYAANKTIMHIDIDPKELNKTFDTEYAVQADAQAALEIMLASQAPRPETTAWRAKTQANKQTHPTRAASATAQSGFDPLAVIAAVGEATSGDATVVTDVGQHQMWVAQAYPFSRPNQIVSSGGLGTMGYGLPATIGAHFGQPDKPTVLFVGDGGFQMTSEELDVISAENLNIKIFLMNNHALGMIRQWQDEFYDHHRFKSLFNQQPDFEKLAAAYGLQYRQLSPAASLTDQMTAIFEDSAAMLINVQIPVDEQAWPMVAPGHRNDDMIGM</sequence>
<evidence type="ECO:0000256" key="4">
    <source>
        <dbReference type="ARBA" id="ARBA00013145"/>
    </source>
</evidence>
<comment type="similarity">
    <text evidence="3 12">Belongs to the TPP enzyme family.</text>
</comment>
<dbReference type="UniPathway" id="UPA00047">
    <property type="reaction ID" value="UER00055"/>
</dbReference>
<dbReference type="Pfam" id="PF02776">
    <property type="entry name" value="TPP_enzyme_N"/>
    <property type="match status" value="1"/>
</dbReference>
<dbReference type="CDD" id="cd07035">
    <property type="entry name" value="TPP_PYR_POX_like"/>
    <property type="match status" value="1"/>
</dbReference>
<keyword evidence="8 12" id="KW-0460">Magnesium</keyword>
<comment type="pathway">
    <text evidence="1 12">Amino-acid biosynthesis; L-isoleucine biosynthesis; L-isoleucine from 2-oxobutanoate: step 1/4.</text>
</comment>
<dbReference type="EMBL" id="AZCX01000003">
    <property type="protein sequence ID" value="KRK48393.1"/>
    <property type="molecule type" value="Genomic_DNA"/>
</dbReference>
<dbReference type="Pfam" id="PF00205">
    <property type="entry name" value="TPP_enzyme_M"/>
    <property type="match status" value="1"/>
</dbReference>
<accession>A0A0R1HS40</accession>
<evidence type="ECO:0000313" key="16">
    <source>
        <dbReference type="EMBL" id="KRK48393.1"/>
    </source>
</evidence>
<evidence type="ECO:0000259" key="15">
    <source>
        <dbReference type="Pfam" id="PF02776"/>
    </source>
</evidence>
<comment type="cofactor">
    <cofactor evidence="12">
        <name>thiamine diphosphate</name>
        <dbReference type="ChEBI" id="CHEBI:58937"/>
    </cofactor>
    <text evidence="12">Binds 1 thiamine pyrophosphate per subunit.</text>
</comment>
<dbReference type="InterPro" id="IPR045229">
    <property type="entry name" value="TPP_enz"/>
</dbReference>
<comment type="caution">
    <text evidence="16">The sequence shown here is derived from an EMBL/GenBank/DDBJ whole genome shotgun (WGS) entry which is preliminary data.</text>
</comment>
<reference evidence="16 17" key="1">
    <citation type="journal article" date="2015" name="Genome Announc.">
        <title>Expanding the biotechnology potential of lactobacilli through comparative genomics of 213 strains and associated genera.</title>
        <authorList>
            <person name="Sun Z."/>
            <person name="Harris H.M."/>
            <person name="McCann A."/>
            <person name="Guo C."/>
            <person name="Argimon S."/>
            <person name="Zhang W."/>
            <person name="Yang X."/>
            <person name="Jeffery I.B."/>
            <person name="Cooney J.C."/>
            <person name="Kagawa T.F."/>
            <person name="Liu W."/>
            <person name="Song Y."/>
            <person name="Salvetti E."/>
            <person name="Wrobel A."/>
            <person name="Rasinkangas P."/>
            <person name="Parkhill J."/>
            <person name="Rea M.C."/>
            <person name="O'Sullivan O."/>
            <person name="Ritari J."/>
            <person name="Douillard F.P."/>
            <person name="Paul Ross R."/>
            <person name="Yang R."/>
            <person name="Briner A.E."/>
            <person name="Felis G.E."/>
            <person name="de Vos W.M."/>
            <person name="Barrangou R."/>
            <person name="Klaenhammer T.R."/>
            <person name="Caufield P.W."/>
            <person name="Cui Y."/>
            <person name="Zhang H."/>
            <person name="O'Toole P.W."/>
        </authorList>
    </citation>
    <scope>NUCLEOTIDE SEQUENCE [LARGE SCALE GENOMIC DNA]</scope>
    <source>
        <strain evidence="16 17">JCM 15530</strain>
    </source>
</reference>
<organism evidence="16 17">
    <name type="scientific">Secundilactobacillus kimchicus JCM 15530</name>
    <dbReference type="NCBI Taxonomy" id="1302272"/>
    <lineage>
        <taxon>Bacteria</taxon>
        <taxon>Bacillati</taxon>
        <taxon>Bacillota</taxon>
        <taxon>Bacilli</taxon>
        <taxon>Lactobacillales</taxon>
        <taxon>Lactobacillaceae</taxon>
        <taxon>Secundilactobacillus</taxon>
    </lineage>
</organism>
<evidence type="ECO:0000313" key="17">
    <source>
        <dbReference type="Proteomes" id="UP000050911"/>
    </source>
</evidence>
<gene>
    <name evidence="16" type="ORF">FC96_GL001494</name>
</gene>
<dbReference type="GO" id="GO:0005948">
    <property type="term" value="C:acetolactate synthase complex"/>
    <property type="evidence" value="ECO:0007669"/>
    <property type="project" value="TreeGrafter"/>
</dbReference>
<evidence type="ECO:0000256" key="7">
    <source>
        <dbReference type="ARBA" id="ARBA00022723"/>
    </source>
</evidence>
<dbReference type="GO" id="GO:0030976">
    <property type="term" value="F:thiamine pyrophosphate binding"/>
    <property type="evidence" value="ECO:0007669"/>
    <property type="project" value="UniProtKB-UniRule"/>
</dbReference>
<comment type="cofactor">
    <cofactor evidence="12">
        <name>Mg(2+)</name>
        <dbReference type="ChEBI" id="CHEBI:18420"/>
    </cofactor>
    <text evidence="12">Binds 1 Mg(2+) ion per subunit.</text>
</comment>
<feature type="domain" description="Thiamine pyrophosphate enzyme central" evidence="13">
    <location>
        <begin position="202"/>
        <end position="331"/>
    </location>
</feature>
<dbReference type="InterPro" id="IPR039368">
    <property type="entry name" value="AHAS_TPP"/>
</dbReference>
<protein>
    <recommendedName>
        <fullName evidence="4 12">Acetolactate synthase</fullName>
        <ecNumber evidence="4 12">2.2.1.6</ecNumber>
    </recommendedName>
</protein>
<evidence type="ECO:0000256" key="10">
    <source>
        <dbReference type="ARBA" id="ARBA00023304"/>
    </source>
</evidence>
<evidence type="ECO:0000256" key="5">
    <source>
        <dbReference type="ARBA" id="ARBA00022605"/>
    </source>
</evidence>
<dbReference type="InterPro" id="IPR012001">
    <property type="entry name" value="Thiamin_PyroP_enz_TPP-bd_dom"/>
</dbReference>
<evidence type="ECO:0000256" key="8">
    <source>
        <dbReference type="ARBA" id="ARBA00022842"/>
    </source>
</evidence>
<feature type="domain" description="Thiamine pyrophosphate enzyme N-terminal TPP-binding" evidence="15">
    <location>
        <begin position="11"/>
        <end position="126"/>
    </location>
</feature>
<dbReference type="GO" id="GO:0009099">
    <property type="term" value="P:L-valine biosynthetic process"/>
    <property type="evidence" value="ECO:0007669"/>
    <property type="project" value="UniProtKB-UniPathway"/>
</dbReference>
<dbReference type="GO" id="GO:0000287">
    <property type="term" value="F:magnesium ion binding"/>
    <property type="evidence" value="ECO:0007669"/>
    <property type="project" value="UniProtKB-UniRule"/>
</dbReference>
<dbReference type="GO" id="GO:0009097">
    <property type="term" value="P:isoleucine biosynthetic process"/>
    <property type="evidence" value="ECO:0007669"/>
    <property type="project" value="UniProtKB-UniPathway"/>
</dbReference>
<evidence type="ECO:0000256" key="1">
    <source>
        <dbReference type="ARBA" id="ARBA00004974"/>
    </source>
</evidence>
<evidence type="ECO:0000256" key="12">
    <source>
        <dbReference type="RuleBase" id="RU003591"/>
    </source>
</evidence>
<keyword evidence="10 12" id="KW-0100">Branched-chain amino acid biosynthesis</keyword>
<feature type="domain" description="Thiamine pyrophosphate enzyme TPP-binding" evidence="14">
    <location>
        <begin position="392"/>
        <end position="540"/>
    </location>
</feature>
<dbReference type="AlphaFoldDB" id="A0A0R1HS40"/>
<dbReference type="Gene3D" id="3.40.50.970">
    <property type="match status" value="2"/>
</dbReference>
<dbReference type="Gene3D" id="3.40.50.1220">
    <property type="entry name" value="TPP-binding domain"/>
    <property type="match status" value="1"/>
</dbReference>
<keyword evidence="6 12" id="KW-0808">Transferase</keyword>
<name>A0A0R1HS40_9LACO</name>
<evidence type="ECO:0000259" key="13">
    <source>
        <dbReference type="Pfam" id="PF00205"/>
    </source>
</evidence>
<keyword evidence="5 12" id="KW-0028">Amino-acid biosynthesis</keyword>
<dbReference type="PANTHER" id="PTHR18968">
    <property type="entry name" value="THIAMINE PYROPHOSPHATE ENZYMES"/>
    <property type="match status" value="1"/>
</dbReference>
<dbReference type="SUPFAM" id="SSF52467">
    <property type="entry name" value="DHS-like NAD/FAD-binding domain"/>
    <property type="match status" value="1"/>
</dbReference>
<evidence type="ECO:0000256" key="3">
    <source>
        <dbReference type="ARBA" id="ARBA00007812"/>
    </source>
</evidence>
<keyword evidence="7 12" id="KW-0479">Metal-binding</keyword>
<dbReference type="InterPro" id="IPR011766">
    <property type="entry name" value="TPP_enzyme_TPP-bd"/>
</dbReference>
<evidence type="ECO:0000256" key="9">
    <source>
        <dbReference type="ARBA" id="ARBA00023052"/>
    </source>
</evidence>